<dbReference type="AlphaFoldDB" id="A0AAV8YIZ5"/>
<sequence length="122" mass="13413">NIILEVQFKSLGVHNVHSKNKFILNFSYQCSMFKRHVSNDNRDIGLTANGSGISSCSTAATTDMSNLTAIPAPNLPLFQHALDDSPNFCFIAGSFFNTFLHPTDLSLTSATLFSSFEFQSSR</sequence>
<accession>A0AAV8YIZ5</accession>
<gene>
    <name evidence="1" type="ORF">NQ318_020428</name>
</gene>
<keyword evidence="2" id="KW-1185">Reference proteome</keyword>
<organism evidence="1 2">
    <name type="scientific">Aromia moschata</name>
    <dbReference type="NCBI Taxonomy" id="1265417"/>
    <lineage>
        <taxon>Eukaryota</taxon>
        <taxon>Metazoa</taxon>
        <taxon>Ecdysozoa</taxon>
        <taxon>Arthropoda</taxon>
        <taxon>Hexapoda</taxon>
        <taxon>Insecta</taxon>
        <taxon>Pterygota</taxon>
        <taxon>Neoptera</taxon>
        <taxon>Endopterygota</taxon>
        <taxon>Coleoptera</taxon>
        <taxon>Polyphaga</taxon>
        <taxon>Cucujiformia</taxon>
        <taxon>Chrysomeloidea</taxon>
        <taxon>Cerambycidae</taxon>
        <taxon>Cerambycinae</taxon>
        <taxon>Callichromatini</taxon>
        <taxon>Aromia</taxon>
    </lineage>
</organism>
<evidence type="ECO:0000313" key="2">
    <source>
        <dbReference type="Proteomes" id="UP001162162"/>
    </source>
</evidence>
<feature type="non-terminal residue" evidence="1">
    <location>
        <position position="1"/>
    </location>
</feature>
<reference evidence="1" key="1">
    <citation type="journal article" date="2023" name="Insect Mol. Biol.">
        <title>Genome sequencing provides insights into the evolution of gene families encoding plant cell wall-degrading enzymes in longhorned beetles.</title>
        <authorList>
            <person name="Shin N.R."/>
            <person name="Okamura Y."/>
            <person name="Kirsch R."/>
            <person name="Pauchet Y."/>
        </authorList>
    </citation>
    <scope>NUCLEOTIDE SEQUENCE</scope>
    <source>
        <strain evidence="1">AMC_N1</strain>
    </source>
</reference>
<name>A0AAV8YIZ5_9CUCU</name>
<evidence type="ECO:0000313" key="1">
    <source>
        <dbReference type="EMBL" id="KAJ8951554.1"/>
    </source>
</evidence>
<dbReference type="Proteomes" id="UP001162162">
    <property type="component" value="Unassembled WGS sequence"/>
</dbReference>
<dbReference type="EMBL" id="JAPWTK010000082">
    <property type="protein sequence ID" value="KAJ8951554.1"/>
    <property type="molecule type" value="Genomic_DNA"/>
</dbReference>
<comment type="caution">
    <text evidence="1">The sequence shown here is derived from an EMBL/GenBank/DDBJ whole genome shotgun (WGS) entry which is preliminary data.</text>
</comment>
<proteinExistence type="predicted"/>
<protein>
    <submittedName>
        <fullName evidence="1">Uncharacterized protein</fullName>
    </submittedName>
</protein>